<evidence type="ECO:0000313" key="3">
    <source>
        <dbReference type="Proteomes" id="UP000017842"/>
    </source>
</evidence>
<reference evidence="2 3" key="1">
    <citation type="journal article" date="2013" name="Genome Announc.">
        <title>Draft Genome Sequence of the Methanotrophic Gammaproteobacterium Methyloglobulus morosus DSM 22980 Strain KoM1.</title>
        <authorList>
            <person name="Poehlein A."/>
            <person name="Deutzmann J.S."/>
            <person name="Daniel R."/>
            <person name="Simeonova D.D."/>
        </authorList>
    </citation>
    <scope>NUCLEOTIDE SEQUENCE [LARGE SCALE GENOMIC DNA]</scope>
    <source>
        <strain evidence="2 3">KoM1</strain>
    </source>
</reference>
<proteinExistence type="predicted"/>
<dbReference type="OrthoDB" id="9770715at2"/>
<dbReference type="InterPro" id="IPR013976">
    <property type="entry name" value="HDOD"/>
</dbReference>
<dbReference type="Gene3D" id="1.10.3210.10">
    <property type="entry name" value="Hypothetical protein af1432"/>
    <property type="match status" value="1"/>
</dbReference>
<name>V5DT86_9GAMM</name>
<dbReference type="RefSeq" id="WP_023495841.1">
    <property type="nucleotide sequence ID" value="NZ_AYLO01000113.1"/>
</dbReference>
<dbReference type="SUPFAM" id="SSF109604">
    <property type="entry name" value="HD-domain/PDEase-like"/>
    <property type="match status" value="1"/>
</dbReference>
<dbReference type="STRING" id="1116472.MGMO_121c00070"/>
<evidence type="ECO:0000313" key="2">
    <source>
        <dbReference type="EMBL" id="ESS70611.1"/>
    </source>
</evidence>
<evidence type="ECO:0000259" key="1">
    <source>
        <dbReference type="PROSITE" id="PS51833"/>
    </source>
</evidence>
<dbReference type="PANTHER" id="PTHR33525:SF5">
    <property type="entry name" value="TWO COMPONENT SIGNAL TRANSDUCTION SYSTEM RESPONSE REGULATOR"/>
    <property type="match status" value="1"/>
</dbReference>
<keyword evidence="2" id="KW-0346">Stress response</keyword>
<protein>
    <submittedName>
        <fullName evidence="2">Heat shock protein, Hsp20 family</fullName>
    </submittedName>
</protein>
<sequence>MQQNSMEYLLADFLQKYHGKIRIATLKMNIHRLISALADDEIEPKNLAAILHHYPVISARLVGLANSPWARSATPITSIESACIWLGSKQVKAVSIAIAVGSSFNITRCHSFDPVRFWSTSMLVAEGAGLLASKLPDNARYSTDRWQTLKTAGILHNLGLLWLADMLPAETEQAFKLTAADPSLAVDQALIKSIGIDFCTVGAWVGKQWHIPDELVAIIANHRKIGYQENRPVQELLVGAAARMVSSLFHERHVTTDLDLTAIGLEPELQQIIFEQLSKKLDSTKELARLILK</sequence>
<feature type="domain" description="HDOD" evidence="1">
    <location>
        <begin position="23"/>
        <end position="225"/>
    </location>
</feature>
<dbReference type="AlphaFoldDB" id="V5DT86"/>
<organism evidence="2 3">
    <name type="scientific">Methyloglobulus morosus KoM1</name>
    <dbReference type="NCBI Taxonomy" id="1116472"/>
    <lineage>
        <taxon>Bacteria</taxon>
        <taxon>Pseudomonadati</taxon>
        <taxon>Pseudomonadota</taxon>
        <taxon>Gammaproteobacteria</taxon>
        <taxon>Methylococcales</taxon>
        <taxon>Methylococcaceae</taxon>
        <taxon>Methyloglobulus</taxon>
    </lineage>
</organism>
<dbReference type="eggNOG" id="COG1639">
    <property type="taxonomic scope" value="Bacteria"/>
</dbReference>
<dbReference type="EMBL" id="AYLO01000113">
    <property type="protein sequence ID" value="ESS70611.1"/>
    <property type="molecule type" value="Genomic_DNA"/>
</dbReference>
<dbReference type="Pfam" id="PF08668">
    <property type="entry name" value="HDOD"/>
    <property type="match status" value="1"/>
</dbReference>
<accession>V5DT86</accession>
<keyword evidence="3" id="KW-1185">Reference proteome</keyword>
<comment type="caution">
    <text evidence="2">The sequence shown here is derived from an EMBL/GenBank/DDBJ whole genome shotgun (WGS) entry which is preliminary data.</text>
</comment>
<dbReference type="PROSITE" id="PS51833">
    <property type="entry name" value="HDOD"/>
    <property type="match status" value="1"/>
</dbReference>
<dbReference type="PANTHER" id="PTHR33525">
    <property type="match status" value="1"/>
</dbReference>
<dbReference type="InterPro" id="IPR052340">
    <property type="entry name" value="RNase_Y/CdgJ"/>
</dbReference>
<dbReference type="Proteomes" id="UP000017842">
    <property type="component" value="Unassembled WGS sequence"/>
</dbReference>
<gene>
    <name evidence="2" type="ORF">MGMO_121c00070</name>
</gene>